<evidence type="ECO:0000256" key="12">
    <source>
        <dbReference type="ARBA" id="ARBA00023242"/>
    </source>
</evidence>
<reference evidence="18" key="1">
    <citation type="submission" date="2025-08" db="UniProtKB">
        <authorList>
            <consortium name="RefSeq"/>
        </authorList>
    </citation>
    <scope>IDENTIFICATION</scope>
    <source>
        <tissue evidence="18">Gonads</tissue>
    </source>
</reference>
<dbReference type="PANTHER" id="PTHR15989:SF5">
    <property type="entry name" value="VEZATIN"/>
    <property type="match status" value="1"/>
</dbReference>
<protein>
    <recommendedName>
        <fullName evidence="5">Vezatin</fullName>
    </recommendedName>
</protein>
<evidence type="ECO:0000256" key="4">
    <source>
        <dbReference type="ARBA" id="ARBA00007245"/>
    </source>
</evidence>
<name>A0A1S3JTG2_LINAN</name>
<feature type="compositionally biased region" description="Acidic residues" evidence="14">
    <location>
        <begin position="752"/>
        <end position="765"/>
    </location>
</feature>
<evidence type="ECO:0000256" key="15">
    <source>
        <dbReference type="SAM" id="Phobius"/>
    </source>
</evidence>
<feature type="transmembrane region" description="Helical" evidence="15">
    <location>
        <begin position="162"/>
        <end position="182"/>
    </location>
</feature>
<dbReference type="GeneID" id="106175997"/>
<dbReference type="GO" id="GO:0005886">
    <property type="term" value="C:plasma membrane"/>
    <property type="evidence" value="ECO:0007669"/>
    <property type="project" value="UniProtKB-SubCell"/>
</dbReference>
<evidence type="ECO:0000256" key="5">
    <source>
        <dbReference type="ARBA" id="ARBA00018125"/>
    </source>
</evidence>
<feature type="region of interest" description="Disordered" evidence="14">
    <location>
        <begin position="601"/>
        <end position="620"/>
    </location>
</feature>
<accession>A0A1S3JTG2</accession>
<sequence length="765" mass="86145">MEVDEDDEVIFENSALHHHLQDVGWVDMDISVVASKKSAVLMDHRNEEDSQSQKNEVQGKSVIKPILVSLWMCLEKLFAMPHFVSKYHSLAVIRSVLKSEALEEEDAAFLENLVKESDSLTVVEKPRIPVSTLRLSSIFAAGLAYGYSHLTHGFTLNIPLMTLVPLGAVGILALLLELWNLLQYYKWSRDWRQLEDIIKNLVVKTEVLGTLTRKGIRLIQEVELISRGFTMATPLTPAGRLELTSGDQSNRQCPQLRSCLFHVVRKTIMNLREGTGKLIEKSPVDEDLDSISNYVAFIPLEQYGPCLSLPTTDQNGEQLLQQVTDGYSISALKALCHVCSIHISEYLRRIALCFLPSFEGKEIEPQSFENVLSCIQPVAATLDNHTHVFKRSYDIHKCSWRARFEDTKPGHKERDGGVGKGIYTAVHSLQLHLQAAMKRLEAIENELEEDECAVKTDIRLYHQKLVEEMLCVQRELTACSGCWEESMNRIDMMLPRTEDKVPLSKEPSKEQPVSPNVPIEPLLDMDSIIIEDQVFEAYTDPSEVEDGDFGHELLLSAEEKAKRKREKQEAVRLLNELKSVIGIRAKKWEERERKLMKKIHAGKVPNKEEDESEETKSEVAVCAGSENDLSGSEKSAAIKSDELENGLSCDIVQKNYASDTKQTHAETDISLEVESETEQEKGENNKINNLCQRVYRPDSTRNNSDLSTGSAARRNHQDRLDSGSFSFAANIAAMAAARSRQQVQLSVQTYQDSDDSDDGDCIVDD</sequence>
<dbReference type="GO" id="GO:0098609">
    <property type="term" value="P:cell-cell adhesion"/>
    <property type="evidence" value="ECO:0007669"/>
    <property type="project" value="InterPro"/>
</dbReference>
<dbReference type="AlphaFoldDB" id="A0A1S3JTG2"/>
<dbReference type="GO" id="GO:0005634">
    <property type="term" value="C:nucleus"/>
    <property type="evidence" value="ECO:0007669"/>
    <property type="project" value="UniProtKB-SubCell"/>
</dbReference>
<evidence type="ECO:0000256" key="8">
    <source>
        <dbReference type="ARBA" id="ARBA00022949"/>
    </source>
</evidence>
<dbReference type="InterPro" id="IPR026858">
    <property type="entry name" value="Vezatin"/>
</dbReference>
<evidence type="ECO:0000313" key="18">
    <source>
        <dbReference type="RefSeq" id="XP_013413655.1"/>
    </source>
</evidence>
<evidence type="ECO:0000256" key="1">
    <source>
        <dbReference type="ARBA" id="ARBA00004123"/>
    </source>
</evidence>
<evidence type="ECO:0000256" key="11">
    <source>
        <dbReference type="ARBA" id="ARBA00023136"/>
    </source>
</evidence>
<evidence type="ECO:0000313" key="17">
    <source>
        <dbReference type="Proteomes" id="UP000085678"/>
    </source>
</evidence>
<keyword evidence="17" id="KW-1185">Reference proteome</keyword>
<keyword evidence="8" id="KW-0965">Cell junction</keyword>
<evidence type="ECO:0000256" key="13">
    <source>
        <dbReference type="SAM" id="Coils"/>
    </source>
</evidence>
<dbReference type="InterPro" id="IPR026859">
    <property type="entry name" value="Myosin-bd"/>
</dbReference>
<keyword evidence="9 15" id="KW-1133">Transmembrane helix</keyword>
<comment type="similarity">
    <text evidence="4">Belongs to the vezatin family.</text>
</comment>
<dbReference type="InParanoid" id="A0A1S3JTG2"/>
<feature type="region of interest" description="Disordered" evidence="14">
    <location>
        <begin position="746"/>
        <end position="765"/>
    </location>
</feature>
<dbReference type="PANTHER" id="PTHR15989">
    <property type="entry name" value="VEZATIN"/>
    <property type="match status" value="1"/>
</dbReference>
<evidence type="ECO:0000256" key="3">
    <source>
        <dbReference type="ARBA" id="ARBA00004651"/>
    </source>
</evidence>
<organism evidence="17 18">
    <name type="scientific">Lingula anatina</name>
    <name type="common">Brachiopod</name>
    <name type="synonym">Lingula unguis</name>
    <dbReference type="NCBI Taxonomy" id="7574"/>
    <lineage>
        <taxon>Eukaryota</taxon>
        <taxon>Metazoa</taxon>
        <taxon>Spiralia</taxon>
        <taxon>Lophotrochozoa</taxon>
        <taxon>Brachiopoda</taxon>
        <taxon>Linguliformea</taxon>
        <taxon>Lingulata</taxon>
        <taxon>Lingulida</taxon>
        <taxon>Linguloidea</taxon>
        <taxon>Lingulidae</taxon>
        <taxon>Lingula</taxon>
    </lineage>
</organism>
<dbReference type="KEGG" id="lak:106175997"/>
<evidence type="ECO:0000256" key="14">
    <source>
        <dbReference type="SAM" id="MobiDB-lite"/>
    </source>
</evidence>
<dbReference type="Pfam" id="PF12632">
    <property type="entry name" value="Vezatin"/>
    <property type="match status" value="1"/>
</dbReference>
<dbReference type="OrthoDB" id="21151at2759"/>
<proteinExistence type="inferred from homology"/>
<keyword evidence="10 13" id="KW-0175">Coiled coil</keyword>
<feature type="region of interest" description="Disordered" evidence="14">
    <location>
        <begin position="660"/>
        <end position="718"/>
    </location>
</feature>
<comment type="subcellular location">
    <subcellularLocation>
        <location evidence="2">Cell junction</location>
        <location evidence="2">Adherens junction</location>
    </subcellularLocation>
    <subcellularLocation>
        <location evidence="3">Cell membrane</location>
        <topology evidence="3">Multi-pass membrane protein</topology>
    </subcellularLocation>
    <subcellularLocation>
        <location evidence="1">Nucleus</location>
    </subcellularLocation>
</comment>
<evidence type="ECO:0000256" key="10">
    <source>
        <dbReference type="ARBA" id="ARBA00023054"/>
    </source>
</evidence>
<dbReference type="STRING" id="7574.A0A1S3JTG2"/>
<keyword evidence="6" id="KW-1003">Cell membrane</keyword>
<evidence type="ECO:0000256" key="6">
    <source>
        <dbReference type="ARBA" id="ARBA00022475"/>
    </source>
</evidence>
<dbReference type="GO" id="GO:0017022">
    <property type="term" value="F:myosin binding"/>
    <property type="evidence" value="ECO:0007669"/>
    <property type="project" value="InterPro"/>
</dbReference>
<evidence type="ECO:0000256" key="9">
    <source>
        <dbReference type="ARBA" id="ARBA00022989"/>
    </source>
</evidence>
<evidence type="ECO:0000259" key="16">
    <source>
        <dbReference type="Pfam" id="PF12632"/>
    </source>
</evidence>
<feature type="coiled-coil region" evidence="13">
    <location>
        <begin position="426"/>
        <end position="453"/>
    </location>
</feature>
<keyword evidence="7 15" id="KW-0812">Transmembrane</keyword>
<dbReference type="Proteomes" id="UP000085678">
    <property type="component" value="Unplaced"/>
</dbReference>
<dbReference type="GO" id="GO:0005912">
    <property type="term" value="C:adherens junction"/>
    <property type="evidence" value="ECO:0007669"/>
    <property type="project" value="UniProtKB-SubCell"/>
</dbReference>
<keyword evidence="11 15" id="KW-0472">Membrane</keyword>
<evidence type="ECO:0000256" key="7">
    <source>
        <dbReference type="ARBA" id="ARBA00022692"/>
    </source>
</evidence>
<keyword evidence="12" id="KW-0539">Nucleus</keyword>
<dbReference type="RefSeq" id="XP_013413655.1">
    <property type="nucleotide sequence ID" value="XM_013558201.1"/>
</dbReference>
<feature type="domain" description="Myosin-binding" evidence="16">
    <location>
        <begin position="198"/>
        <end position="383"/>
    </location>
</feature>
<feature type="compositionally biased region" description="Polar residues" evidence="14">
    <location>
        <begin position="700"/>
        <end position="710"/>
    </location>
</feature>
<gene>
    <name evidence="18" type="primary">LOC106175997</name>
</gene>
<evidence type="ECO:0000256" key="2">
    <source>
        <dbReference type="ARBA" id="ARBA00004536"/>
    </source>
</evidence>